<organism evidence="1 2">
    <name type="scientific">Rhodopseudomonas rhenobacensis</name>
    <dbReference type="NCBI Taxonomy" id="87461"/>
    <lineage>
        <taxon>Bacteria</taxon>
        <taxon>Pseudomonadati</taxon>
        <taxon>Pseudomonadota</taxon>
        <taxon>Alphaproteobacteria</taxon>
        <taxon>Hyphomicrobiales</taxon>
        <taxon>Nitrobacteraceae</taxon>
        <taxon>Rhodopseudomonas</taxon>
    </lineage>
</organism>
<protein>
    <submittedName>
        <fullName evidence="1">Uncharacterized protein</fullName>
    </submittedName>
</protein>
<dbReference type="Proteomes" id="UP000542353">
    <property type="component" value="Unassembled WGS sequence"/>
</dbReference>
<name>A0A7W7YZN6_9BRAD</name>
<dbReference type="AlphaFoldDB" id="A0A7W7YZN6"/>
<proteinExistence type="predicted"/>
<sequence>MLTMGVLSPAASRSAVTALNSCYSASMSSKALQEMMQRAESWPEAAQAELAQIAREIDAGLSAGSYHPTAAERDGIARGLNDARAGRFASDDEVRRVLEKRRPA</sequence>
<reference evidence="1 2" key="1">
    <citation type="submission" date="2020-08" db="EMBL/GenBank/DDBJ databases">
        <title>Genomic Encyclopedia of Type Strains, Phase IV (KMG-IV): sequencing the most valuable type-strain genomes for metagenomic binning, comparative biology and taxonomic classification.</title>
        <authorList>
            <person name="Goeker M."/>
        </authorList>
    </citation>
    <scope>NUCLEOTIDE SEQUENCE [LARGE SCALE GENOMIC DNA]</scope>
    <source>
        <strain evidence="1 2">DSM 12706</strain>
    </source>
</reference>
<comment type="caution">
    <text evidence="1">The sequence shown here is derived from an EMBL/GenBank/DDBJ whole genome shotgun (WGS) entry which is preliminary data.</text>
</comment>
<gene>
    <name evidence="1" type="ORF">HNR60_000039</name>
</gene>
<evidence type="ECO:0000313" key="2">
    <source>
        <dbReference type="Proteomes" id="UP000542353"/>
    </source>
</evidence>
<accession>A0A7W7YZN6</accession>
<evidence type="ECO:0000313" key="1">
    <source>
        <dbReference type="EMBL" id="MBB5045310.1"/>
    </source>
</evidence>
<dbReference type="EMBL" id="JACHIH010000001">
    <property type="protein sequence ID" value="MBB5045310.1"/>
    <property type="molecule type" value="Genomic_DNA"/>
</dbReference>
<keyword evidence="2" id="KW-1185">Reference proteome</keyword>
<dbReference type="RefSeq" id="WP_184253001.1">
    <property type="nucleotide sequence ID" value="NZ_JACHIH010000001.1"/>
</dbReference>